<dbReference type="Proteomes" id="UP001201873">
    <property type="component" value="Unassembled WGS sequence"/>
</dbReference>
<dbReference type="Gene3D" id="3.40.50.1000">
    <property type="entry name" value="HAD superfamily/HAD-like"/>
    <property type="match status" value="1"/>
</dbReference>
<dbReference type="InterPro" id="IPR010033">
    <property type="entry name" value="HAD_SF_ppase_IIIC"/>
</dbReference>
<dbReference type="Gene3D" id="3.40.50.1110">
    <property type="entry name" value="SGNH hydrolase"/>
    <property type="match status" value="1"/>
</dbReference>
<dbReference type="NCBIfam" id="TIGR01681">
    <property type="entry name" value="HAD-SF-IIIC"/>
    <property type="match status" value="1"/>
</dbReference>
<dbReference type="SUPFAM" id="SSF55729">
    <property type="entry name" value="Acyl-CoA N-acyltransferases (Nat)"/>
    <property type="match status" value="1"/>
</dbReference>
<dbReference type="InterPro" id="IPR036412">
    <property type="entry name" value="HAD-like_sf"/>
</dbReference>
<dbReference type="SUPFAM" id="SSF56784">
    <property type="entry name" value="HAD-like"/>
    <property type="match status" value="1"/>
</dbReference>
<dbReference type="InterPro" id="IPR016181">
    <property type="entry name" value="Acyl_CoA_acyltransferase"/>
</dbReference>
<reference evidence="1 2" key="1">
    <citation type="submission" date="2022-04" db="EMBL/GenBank/DDBJ databases">
        <title>Genome diversity in the genus Frankia.</title>
        <authorList>
            <person name="Carlos-Shanley C."/>
            <person name="Hahn D."/>
        </authorList>
    </citation>
    <scope>NUCLEOTIDE SEQUENCE [LARGE SCALE GENOMIC DNA]</scope>
    <source>
        <strain evidence="1 2">Ag45/Mut15</strain>
    </source>
</reference>
<protein>
    <submittedName>
        <fullName evidence="1">HAD-IIIC family phosphatase</fullName>
    </submittedName>
</protein>
<dbReference type="InterPro" id="IPR023214">
    <property type="entry name" value="HAD_sf"/>
</dbReference>
<dbReference type="EMBL" id="JALKFT010000036">
    <property type="protein sequence ID" value="MCK9878527.1"/>
    <property type="molecule type" value="Genomic_DNA"/>
</dbReference>
<dbReference type="InterPro" id="IPR036514">
    <property type="entry name" value="SGNH_hydro_sf"/>
</dbReference>
<organism evidence="1 2">
    <name type="scientific">Frankia umida</name>
    <dbReference type="NCBI Taxonomy" id="573489"/>
    <lineage>
        <taxon>Bacteria</taxon>
        <taxon>Bacillati</taxon>
        <taxon>Actinomycetota</taxon>
        <taxon>Actinomycetes</taxon>
        <taxon>Frankiales</taxon>
        <taxon>Frankiaceae</taxon>
        <taxon>Frankia</taxon>
    </lineage>
</organism>
<keyword evidence="2" id="KW-1185">Reference proteome</keyword>
<proteinExistence type="predicted"/>
<dbReference type="Gene3D" id="3.40.630.30">
    <property type="match status" value="1"/>
</dbReference>
<name>A0ABT0K496_9ACTN</name>
<comment type="caution">
    <text evidence="1">The sequence shown here is derived from an EMBL/GenBank/DDBJ whole genome shotgun (WGS) entry which is preliminary data.</text>
</comment>
<dbReference type="InterPro" id="IPR010037">
    <property type="entry name" value="FkbH_domain"/>
</dbReference>
<accession>A0ABT0K496</accession>
<sequence>MTTAADSADAQPDHGEKTFSDLLELYRSGLLAEHYPAVQGLLRGRSDEDLVRAGRLLARIDPDEVLAHHPGFTTLTVAVIGHGTLAGLVPPLTAELARHGLLARVHLGDFDSYITDLADPTSDLYASHPDLVLCVLDPDLIWSEVAVPWQPDDVERVWTEKLVLLQGLARRFEEAGHGVLVLNTAPLNRVHTAQLIDHASRARLGALWREANARLLRLAERHPALVVVDTDPLLADGVPARDARMSLYAKAHLSAELLAAYAREIGHLARALTGRTRKNLVLDLDGTLWGGILGDDGADGIEIGETYRGEAFRAFQRVVRQLGSQGVLLSAVSKNDAETVSEVLLHHPDMVLRENDFVRVVANWRPKHDNLRELAADLNLGVDSFVFADDSPYERGLVLRELPEVAVVALDGEPARHVEALLDDGWFDLRVLTEEDHERPARYRAEADRRNFLHSFDSLDGYLRELGVRVLLATATDSQVNRISQITLRTNQFNLTGRRLQPAAVAALTRDPESLVLGIRCSDRFGDNGLAGAVLAHREDDLVHIDNFLLSCRVFARGIEQACLSAVLRHARATGATGVVGRYRETAKNGKVRDFYPRSGFVAVDAPTTAETVFHHDLAEIPPSPDHVELAMQLAGGESQ</sequence>
<evidence type="ECO:0000313" key="2">
    <source>
        <dbReference type="Proteomes" id="UP001201873"/>
    </source>
</evidence>
<gene>
    <name evidence="1" type="ORF">MXD59_22640</name>
</gene>
<evidence type="ECO:0000313" key="1">
    <source>
        <dbReference type="EMBL" id="MCK9878527.1"/>
    </source>
</evidence>
<dbReference type="NCBIfam" id="TIGR01686">
    <property type="entry name" value="FkbH"/>
    <property type="match status" value="1"/>
</dbReference>